<comment type="caution">
    <text evidence="1">The sequence shown here is derived from an EMBL/GenBank/DDBJ whole genome shotgun (WGS) entry which is preliminary data.</text>
</comment>
<proteinExistence type="predicted"/>
<dbReference type="AlphaFoldDB" id="A0A828Y7Z3"/>
<protein>
    <submittedName>
        <fullName evidence="1">Uncharacterized protein</fullName>
    </submittedName>
</protein>
<sequence>MWELIQFLSQSRSEILICGNSYDHKLFQKLEYTNFFKNDQQFQIKSNF</sequence>
<gene>
    <name evidence="1" type="ORF">LEP1GSC131_0465</name>
</gene>
<keyword evidence="2" id="KW-1185">Reference proteome</keyword>
<organism evidence="1 2">
    <name type="scientific">Leptospira kirschneri str. 200802841</name>
    <dbReference type="NCBI Taxonomy" id="1193047"/>
    <lineage>
        <taxon>Bacteria</taxon>
        <taxon>Pseudomonadati</taxon>
        <taxon>Spirochaetota</taxon>
        <taxon>Spirochaetia</taxon>
        <taxon>Leptospirales</taxon>
        <taxon>Leptospiraceae</taxon>
        <taxon>Leptospira</taxon>
    </lineage>
</organism>
<accession>A0A828Y7Z3</accession>
<dbReference type="Proteomes" id="UP000006339">
    <property type="component" value="Unassembled WGS sequence"/>
</dbReference>
<dbReference type="EMBL" id="AKWH02000012">
    <property type="protein sequence ID" value="EKO53250.1"/>
    <property type="molecule type" value="Genomic_DNA"/>
</dbReference>
<reference evidence="1" key="1">
    <citation type="submission" date="2012-10" db="EMBL/GenBank/DDBJ databases">
        <authorList>
            <person name="Harkins D.M."/>
            <person name="Durkin A.S."/>
            <person name="Brinkac L.M."/>
            <person name="Selengut J.D."/>
            <person name="Sanka R."/>
            <person name="DePew J."/>
            <person name="Purushe J."/>
            <person name="Picardeau M."/>
            <person name="Werts C."/>
            <person name="Goarant C."/>
            <person name="Vinetz J.M."/>
            <person name="Sutton G.G."/>
            <person name="Nelson W.C."/>
            <person name="Fouts D.E."/>
        </authorList>
    </citation>
    <scope>NUCLEOTIDE SEQUENCE [LARGE SCALE GENOMIC DNA]</scope>
    <source>
        <strain evidence="1">200802841</strain>
    </source>
</reference>
<evidence type="ECO:0000313" key="2">
    <source>
        <dbReference type="Proteomes" id="UP000006339"/>
    </source>
</evidence>
<evidence type="ECO:0000313" key="1">
    <source>
        <dbReference type="EMBL" id="EKO53250.1"/>
    </source>
</evidence>
<name>A0A828Y7Z3_9LEPT</name>